<proteinExistence type="inferred from homology"/>
<dbReference type="AlphaFoldDB" id="A0A1H3DX11"/>
<accession>A0A1H3DX11</accession>
<dbReference type="EMBL" id="FNOW01000010">
    <property type="protein sequence ID" value="SDX70890.1"/>
    <property type="molecule type" value="Genomic_DNA"/>
</dbReference>
<evidence type="ECO:0000256" key="1">
    <source>
        <dbReference type="ARBA" id="ARBA00004651"/>
    </source>
</evidence>
<evidence type="ECO:0000256" key="9">
    <source>
        <dbReference type="ARBA" id="ARBA00023047"/>
    </source>
</evidence>
<protein>
    <recommendedName>
        <fullName evidence="11">Transport permease protein</fullName>
    </recommendedName>
</protein>
<dbReference type="GO" id="GO:0043190">
    <property type="term" value="C:ATP-binding cassette (ABC) transporter complex"/>
    <property type="evidence" value="ECO:0007669"/>
    <property type="project" value="InterPro"/>
</dbReference>
<evidence type="ECO:0000259" key="12">
    <source>
        <dbReference type="PROSITE" id="PS51012"/>
    </source>
</evidence>
<dbReference type="GO" id="GO:0140359">
    <property type="term" value="F:ABC-type transporter activity"/>
    <property type="evidence" value="ECO:0007669"/>
    <property type="project" value="InterPro"/>
</dbReference>
<dbReference type="InterPro" id="IPR047817">
    <property type="entry name" value="ABC2_TM_bact-type"/>
</dbReference>
<evidence type="ECO:0000256" key="6">
    <source>
        <dbReference type="ARBA" id="ARBA00022692"/>
    </source>
</evidence>
<keyword evidence="4 11" id="KW-1003">Cell membrane</keyword>
<dbReference type="GO" id="GO:0015920">
    <property type="term" value="P:lipopolysaccharide transport"/>
    <property type="evidence" value="ECO:0007669"/>
    <property type="project" value="TreeGrafter"/>
</dbReference>
<keyword evidence="9" id="KW-0625">Polysaccharide transport</keyword>
<feature type="domain" description="ABC transmembrane type-2" evidence="12">
    <location>
        <begin position="42"/>
        <end position="268"/>
    </location>
</feature>
<dbReference type="Pfam" id="PF01061">
    <property type="entry name" value="ABC2_membrane"/>
    <property type="match status" value="1"/>
</dbReference>
<dbReference type="GO" id="GO:0015774">
    <property type="term" value="P:polysaccharide transport"/>
    <property type="evidence" value="ECO:0007669"/>
    <property type="project" value="UniProtKB-KW"/>
</dbReference>
<feature type="transmembrane region" description="Helical" evidence="11">
    <location>
        <begin position="163"/>
        <end position="185"/>
    </location>
</feature>
<dbReference type="PANTHER" id="PTHR30413:SF10">
    <property type="entry name" value="CAPSULE POLYSACCHARIDE EXPORT INNER-MEMBRANE PROTEIN CTRC"/>
    <property type="match status" value="1"/>
</dbReference>
<feature type="transmembrane region" description="Helical" evidence="11">
    <location>
        <begin position="247"/>
        <end position="265"/>
    </location>
</feature>
<evidence type="ECO:0000256" key="2">
    <source>
        <dbReference type="ARBA" id="ARBA00007783"/>
    </source>
</evidence>
<keyword evidence="7" id="KW-0972">Capsule biogenesis/degradation</keyword>
<dbReference type="RefSeq" id="WP_091332670.1">
    <property type="nucleotide sequence ID" value="NZ_FNOW01000010.1"/>
</dbReference>
<dbReference type="PROSITE" id="PS51012">
    <property type="entry name" value="ABC_TM2"/>
    <property type="match status" value="1"/>
</dbReference>
<evidence type="ECO:0000313" key="14">
    <source>
        <dbReference type="Proteomes" id="UP000198672"/>
    </source>
</evidence>
<dbReference type="InterPro" id="IPR000412">
    <property type="entry name" value="ABC_2_transport"/>
</dbReference>
<evidence type="ECO:0000256" key="11">
    <source>
        <dbReference type="RuleBase" id="RU361157"/>
    </source>
</evidence>
<comment type="subcellular location">
    <subcellularLocation>
        <location evidence="11">Cell inner membrane</location>
        <topology evidence="11">Multi-pass membrane protein</topology>
    </subcellularLocation>
    <subcellularLocation>
        <location evidence="1">Cell membrane</location>
        <topology evidence="1">Multi-pass membrane protein</topology>
    </subcellularLocation>
</comment>
<feature type="transmembrane region" description="Helical" evidence="11">
    <location>
        <begin position="120"/>
        <end position="143"/>
    </location>
</feature>
<keyword evidence="8 11" id="KW-1133">Transmembrane helix</keyword>
<keyword evidence="14" id="KW-1185">Reference proteome</keyword>
<reference evidence="14" key="1">
    <citation type="submission" date="2016-10" db="EMBL/GenBank/DDBJ databases">
        <authorList>
            <person name="Varghese N."/>
            <person name="Submissions S."/>
        </authorList>
    </citation>
    <scope>NUCLEOTIDE SEQUENCE [LARGE SCALE GENOMIC DNA]</scope>
    <source>
        <strain evidence="14">DSM 173</strain>
    </source>
</reference>
<feature type="transmembrane region" description="Helical" evidence="11">
    <location>
        <begin position="78"/>
        <end position="99"/>
    </location>
</feature>
<evidence type="ECO:0000256" key="5">
    <source>
        <dbReference type="ARBA" id="ARBA00022597"/>
    </source>
</evidence>
<evidence type="ECO:0000313" key="13">
    <source>
        <dbReference type="EMBL" id="SDX70890.1"/>
    </source>
</evidence>
<evidence type="ECO:0000256" key="3">
    <source>
        <dbReference type="ARBA" id="ARBA00022448"/>
    </source>
</evidence>
<keyword evidence="5" id="KW-0762">Sugar transport</keyword>
<keyword evidence="3 11" id="KW-0813">Transport</keyword>
<feature type="transmembrane region" description="Helical" evidence="11">
    <location>
        <begin position="192"/>
        <end position="210"/>
    </location>
</feature>
<dbReference type="InterPro" id="IPR013525">
    <property type="entry name" value="ABC2_TM"/>
</dbReference>
<keyword evidence="6 11" id="KW-0812">Transmembrane</keyword>
<evidence type="ECO:0000256" key="4">
    <source>
        <dbReference type="ARBA" id="ARBA00022475"/>
    </source>
</evidence>
<dbReference type="PANTHER" id="PTHR30413">
    <property type="entry name" value="INNER MEMBRANE TRANSPORT PERMEASE"/>
    <property type="match status" value="1"/>
</dbReference>
<sequence length="276" mass="30754">MNPHHYHSTTLRTLLASLWQHRSLIVQLTRRDVSGRYRGSLLGLAWSLLHPLLLLLVYSFVFSVVFKARWDGPAADSHAAFSLVLFAGLIVHGLFADVVNRAPRLILENVSYVKRVVFPLEILPWVALGSALFHFCISLAVLLAGQLLLTHSLSLTALALPLVVAPLVFVIIGCAWFLAAVGVYLRDIGQAIGLLTTVMLFLSPTFYPLSALPEPARTLLYLNPLTFVIEQGRQVLLFGHWPHWGGLALYLVIGLLIAWGGFWWFQRTRRGFADVV</sequence>
<feature type="transmembrane region" description="Helical" evidence="11">
    <location>
        <begin position="41"/>
        <end position="66"/>
    </location>
</feature>
<dbReference type="STRING" id="61595.SAMN05421644_11048"/>
<name>A0A1H3DX11_ALLWA</name>
<dbReference type="PRINTS" id="PR00164">
    <property type="entry name" value="ABC2TRNSPORT"/>
</dbReference>
<evidence type="ECO:0000256" key="8">
    <source>
        <dbReference type="ARBA" id="ARBA00022989"/>
    </source>
</evidence>
<organism evidence="13 14">
    <name type="scientific">Allochromatium warmingii</name>
    <name type="common">Chromatium warmingii</name>
    <dbReference type="NCBI Taxonomy" id="61595"/>
    <lineage>
        <taxon>Bacteria</taxon>
        <taxon>Pseudomonadati</taxon>
        <taxon>Pseudomonadota</taxon>
        <taxon>Gammaproteobacteria</taxon>
        <taxon>Chromatiales</taxon>
        <taxon>Chromatiaceae</taxon>
        <taxon>Allochromatium</taxon>
    </lineage>
</organism>
<evidence type="ECO:0000256" key="7">
    <source>
        <dbReference type="ARBA" id="ARBA00022903"/>
    </source>
</evidence>
<comment type="similarity">
    <text evidence="2 11">Belongs to the ABC-2 integral membrane protein family.</text>
</comment>
<evidence type="ECO:0000256" key="10">
    <source>
        <dbReference type="ARBA" id="ARBA00023136"/>
    </source>
</evidence>
<dbReference type="OrthoDB" id="9786910at2"/>
<gene>
    <name evidence="13" type="ORF">SAMN05421644_11048</name>
</gene>
<keyword evidence="10 11" id="KW-0472">Membrane</keyword>
<dbReference type="Proteomes" id="UP000198672">
    <property type="component" value="Unassembled WGS sequence"/>
</dbReference>